<evidence type="ECO:0000313" key="2">
    <source>
        <dbReference type="EMBL" id="KAJ8348405.1"/>
    </source>
</evidence>
<name>A0A9Q1IPK2_SYNKA</name>
<dbReference type="AlphaFoldDB" id="A0A9Q1IPK2"/>
<gene>
    <name evidence="2" type="ORF">SKAU_G00269940</name>
</gene>
<accession>A0A9Q1IPK2</accession>
<comment type="caution">
    <text evidence="2">The sequence shown here is derived from an EMBL/GenBank/DDBJ whole genome shotgun (WGS) entry which is preliminary data.</text>
</comment>
<reference evidence="2" key="1">
    <citation type="journal article" date="2023" name="Science">
        <title>Genome structures resolve the early diversification of teleost fishes.</title>
        <authorList>
            <person name="Parey E."/>
            <person name="Louis A."/>
            <person name="Montfort J."/>
            <person name="Bouchez O."/>
            <person name="Roques C."/>
            <person name="Iampietro C."/>
            <person name="Lluch J."/>
            <person name="Castinel A."/>
            <person name="Donnadieu C."/>
            <person name="Desvignes T."/>
            <person name="Floi Bucao C."/>
            <person name="Jouanno E."/>
            <person name="Wen M."/>
            <person name="Mejri S."/>
            <person name="Dirks R."/>
            <person name="Jansen H."/>
            <person name="Henkel C."/>
            <person name="Chen W.J."/>
            <person name="Zahm M."/>
            <person name="Cabau C."/>
            <person name="Klopp C."/>
            <person name="Thompson A.W."/>
            <person name="Robinson-Rechavi M."/>
            <person name="Braasch I."/>
            <person name="Lecointre G."/>
            <person name="Bobe J."/>
            <person name="Postlethwait J.H."/>
            <person name="Berthelot C."/>
            <person name="Roest Crollius H."/>
            <person name="Guiguen Y."/>
        </authorList>
    </citation>
    <scope>NUCLEOTIDE SEQUENCE</scope>
    <source>
        <strain evidence="2">WJC10195</strain>
    </source>
</reference>
<organism evidence="2 3">
    <name type="scientific">Synaphobranchus kaupii</name>
    <name type="common">Kaup's arrowtooth eel</name>
    <dbReference type="NCBI Taxonomy" id="118154"/>
    <lineage>
        <taxon>Eukaryota</taxon>
        <taxon>Metazoa</taxon>
        <taxon>Chordata</taxon>
        <taxon>Craniata</taxon>
        <taxon>Vertebrata</taxon>
        <taxon>Euteleostomi</taxon>
        <taxon>Actinopterygii</taxon>
        <taxon>Neopterygii</taxon>
        <taxon>Teleostei</taxon>
        <taxon>Anguilliformes</taxon>
        <taxon>Synaphobranchidae</taxon>
        <taxon>Synaphobranchus</taxon>
    </lineage>
</organism>
<feature type="region of interest" description="Disordered" evidence="1">
    <location>
        <begin position="64"/>
        <end position="106"/>
    </location>
</feature>
<evidence type="ECO:0000313" key="3">
    <source>
        <dbReference type="Proteomes" id="UP001152622"/>
    </source>
</evidence>
<dbReference type="EMBL" id="JAINUF010000010">
    <property type="protein sequence ID" value="KAJ8348405.1"/>
    <property type="molecule type" value="Genomic_DNA"/>
</dbReference>
<protein>
    <submittedName>
        <fullName evidence="2">Uncharacterized protein</fullName>
    </submittedName>
</protein>
<dbReference type="Proteomes" id="UP001152622">
    <property type="component" value="Chromosome 10"/>
</dbReference>
<proteinExistence type="predicted"/>
<evidence type="ECO:0000256" key="1">
    <source>
        <dbReference type="SAM" id="MobiDB-lite"/>
    </source>
</evidence>
<keyword evidence="3" id="KW-1185">Reference proteome</keyword>
<sequence>MANGRKIAAPPTDRMAHVLPRDRSAARYGRDAVRLGDGDRKSVAAGAFQSDRQTQRLTVTLLAAPTTATHSEGPSSPLSRYRGPGTMDRNRRSVTASLLRPVITLN</sequence>